<name>A0AA88QK56_9TELE</name>
<keyword evidence="1" id="KW-1133">Transmembrane helix</keyword>
<evidence type="ECO:0000313" key="3">
    <source>
        <dbReference type="Proteomes" id="UP001187343"/>
    </source>
</evidence>
<protein>
    <submittedName>
        <fullName evidence="2">Uncharacterized protein</fullName>
    </submittedName>
</protein>
<reference evidence="2" key="1">
    <citation type="submission" date="2023-08" db="EMBL/GenBank/DDBJ databases">
        <title>Chromosome-level Genome Assembly of mud carp (Cirrhinus molitorella).</title>
        <authorList>
            <person name="Liu H."/>
        </authorList>
    </citation>
    <scope>NUCLEOTIDE SEQUENCE</scope>
    <source>
        <strain evidence="2">Prfri</strain>
        <tissue evidence="2">Muscle</tissue>
    </source>
</reference>
<accession>A0AA88QK56</accession>
<dbReference type="EMBL" id="JAUYZG010000001">
    <property type="protein sequence ID" value="KAK2916469.1"/>
    <property type="molecule type" value="Genomic_DNA"/>
</dbReference>
<dbReference type="Proteomes" id="UP001187343">
    <property type="component" value="Unassembled WGS sequence"/>
</dbReference>
<keyword evidence="3" id="KW-1185">Reference proteome</keyword>
<evidence type="ECO:0000256" key="1">
    <source>
        <dbReference type="SAM" id="Phobius"/>
    </source>
</evidence>
<sequence length="168" mass="19166">MQGSFLQARCEQPIMTTDWGLPLIIALLLLGLLYGFLYLPAITQRALLEQALTNQSANGSSFIRVLQHVQPHGIKQKDAVPEERANRLYDGPTLLSIRDPSDPPSPFQRQMEREDLFPIRHCCFYTTWSANKAPEIKELSARGFNLLKRDRWGTQARHSTYFLSLPVV</sequence>
<proteinExistence type="predicted"/>
<gene>
    <name evidence="2" type="ORF">Q8A67_000843</name>
</gene>
<organism evidence="2 3">
    <name type="scientific">Cirrhinus molitorella</name>
    <name type="common">mud carp</name>
    <dbReference type="NCBI Taxonomy" id="172907"/>
    <lineage>
        <taxon>Eukaryota</taxon>
        <taxon>Metazoa</taxon>
        <taxon>Chordata</taxon>
        <taxon>Craniata</taxon>
        <taxon>Vertebrata</taxon>
        <taxon>Euteleostomi</taxon>
        <taxon>Actinopterygii</taxon>
        <taxon>Neopterygii</taxon>
        <taxon>Teleostei</taxon>
        <taxon>Ostariophysi</taxon>
        <taxon>Cypriniformes</taxon>
        <taxon>Cyprinidae</taxon>
        <taxon>Labeoninae</taxon>
        <taxon>Labeonini</taxon>
        <taxon>Cirrhinus</taxon>
    </lineage>
</organism>
<comment type="caution">
    <text evidence="2">The sequence shown here is derived from an EMBL/GenBank/DDBJ whole genome shotgun (WGS) entry which is preliminary data.</text>
</comment>
<keyword evidence="1" id="KW-0812">Transmembrane</keyword>
<keyword evidence="1" id="KW-0472">Membrane</keyword>
<evidence type="ECO:0000313" key="2">
    <source>
        <dbReference type="EMBL" id="KAK2916469.1"/>
    </source>
</evidence>
<dbReference type="AlphaFoldDB" id="A0AA88QK56"/>
<feature type="transmembrane region" description="Helical" evidence="1">
    <location>
        <begin position="20"/>
        <end position="39"/>
    </location>
</feature>